<reference evidence="2" key="1">
    <citation type="journal article" date="2014" name="Front. Microbiol.">
        <title>High frequency of phylogenetically diverse reductive dehalogenase-homologous genes in deep subseafloor sedimentary metagenomes.</title>
        <authorList>
            <person name="Kawai M."/>
            <person name="Futagami T."/>
            <person name="Toyoda A."/>
            <person name="Takaki Y."/>
            <person name="Nishi S."/>
            <person name="Hori S."/>
            <person name="Arai W."/>
            <person name="Tsubouchi T."/>
            <person name="Morono Y."/>
            <person name="Uchiyama I."/>
            <person name="Ito T."/>
            <person name="Fujiyama A."/>
            <person name="Inagaki F."/>
            <person name="Takami H."/>
        </authorList>
    </citation>
    <scope>NUCLEOTIDE SEQUENCE</scope>
    <source>
        <strain evidence="2">Expedition CK06-06</strain>
    </source>
</reference>
<evidence type="ECO:0000256" key="1">
    <source>
        <dbReference type="SAM" id="MobiDB-lite"/>
    </source>
</evidence>
<proteinExistence type="predicted"/>
<sequence length="41" mass="4776">EKARDGDLKAKEIKDYSGIDWNKELEENTDDDTTEDDTKED</sequence>
<dbReference type="AlphaFoldDB" id="X1JGD1"/>
<accession>X1JGD1</accession>
<organism evidence="2">
    <name type="scientific">marine sediment metagenome</name>
    <dbReference type="NCBI Taxonomy" id="412755"/>
    <lineage>
        <taxon>unclassified sequences</taxon>
        <taxon>metagenomes</taxon>
        <taxon>ecological metagenomes</taxon>
    </lineage>
</organism>
<feature type="compositionally biased region" description="Acidic residues" evidence="1">
    <location>
        <begin position="27"/>
        <end position="41"/>
    </location>
</feature>
<feature type="region of interest" description="Disordered" evidence="1">
    <location>
        <begin position="1"/>
        <end position="41"/>
    </location>
</feature>
<comment type="caution">
    <text evidence="2">The sequence shown here is derived from an EMBL/GenBank/DDBJ whole genome shotgun (WGS) entry which is preliminary data.</text>
</comment>
<feature type="compositionally biased region" description="Basic and acidic residues" evidence="1">
    <location>
        <begin position="1"/>
        <end position="26"/>
    </location>
</feature>
<name>X1JGD1_9ZZZZ</name>
<feature type="non-terminal residue" evidence="2">
    <location>
        <position position="1"/>
    </location>
</feature>
<evidence type="ECO:0000313" key="2">
    <source>
        <dbReference type="EMBL" id="GAH93032.1"/>
    </source>
</evidence>
<dbReference type="EMBL" id="BARU01046735">
    <property type="protein sequence ID" value="GAH93032.1"/>
    <property type="molecule type" value="Genomic_DNA"/>
</dbReference>
<protein>
    <submittedName>
        <fullName evidence="2">Uncharacterized protein</fullName>
    </submittedName>
</protein>
<gene>
    <name evidence="2" type="ORF">S03H2_70360</name>
</gene>